<keyword evidence="4" id="KW-0472">Membrane</keyword>
<dbReference type="InterPro" id="IPR004843">
    <property type="entry name" value="Calcineurin-like_PHP"/>
</dbReference>
<evidence type="ECO:0000259" key="5">
    <source>
        <dbReference type="Pfam" id="PF00149"/>
    </source>
</evidence>
<keyword evidence="2" id="KW-0378">Hydrolase</keyword>
<dbReference type="GO" id="GO:0016020">
    <property type="term" value="C:membrane"/>
    <property type="evidence" value="ECO:0007669"/>
    <property type="project" value="GOC"/>
</dbReference>
<gene>
    <name evidence="6" type="ORF">CX676_18470</name>
</gene>
<dbReference type="RefSeq" id="WP_101753875.1">
    <property type="nucleotide sequence ID" value="NZ_CP025430.1"/>
</dbReference>
<reference evidence="6 7" key="1">
    <citation type="journal article" date="2013" name="Antonie Van Leeuwenhoek">
        <title>Paracoccus zhejiangensis sp. nov., isolated from activated sludge in wastewater-treatment system.</title>
        <authorList>
            <person name="Wu Z.G."/>
            <person name="Zhang D.F."/>
            <person name="Liu Y.L."/>
            <person name="Wang F."/>
            <person name="Jiang X."/>
            <person name="Li C."/>
            <person name="Li S.P."/>
            <person name="Hong Q."/>
            <person name="Li W.J."/>
        </authorList>
    </citation>
    <scope>NUCLEOTIDE SEQUENCE [LARGE SCALE GENOMIC DNA]</scope>
    <source>
        <strain evidence="6 7">J6</strain>
    </source>
</reference>
<dbReference type="AlphaFoldDB" id="A0A2H5F2X6"/>
<keyword evidence="1" id="KW-0479">Metal-binding</keyword>
<protein>
    <submittedName>
        <fullName evidence="6">Metallophosphoesterase</fullName>
    </submittedName>
</protein>
<dbReference type="CDD" id="cd07385">
    <property type="entry name" value="MPP_YkuE_C"/>
    <property type="match status" value="1"/>
</dbReference>
<proteinExistence type="predicted"/>
<evidence type="ECO:0000256" key="4">
    <source>
        <dbReference type="SAM" id="Phobius"/>
    </source>
</evidence>
<dbReference type="Proteomes" id="UP000234530">
    <property type="component" value="Chromosome"/>
</dbReference>
<dbReference type="GO" id="GO:0046872">
    <property type="term" value="F:metal ion binding"/>
    <property type="evidence" value="ECO:0007669"/>
    <property type="project" value="UniProtKB-KW"/>
</dbReference>
<dbReference type="KEGG" id="pzh:CX676_18470"/>
<keyword evidence="4" id="KW-1133">Transmembrane helix</keyword>
<evidence type="ECO:0000256" key="1">
    <source>
        <dbReference type="ARBA" id="ARBA00022723"/>
    </source>
</evidence>
<sequence>MSQPIARKRPSALRRSGIGLGSVALAGLAGLAAYALWWEPAMMLRVVRWRVELPEWRGRKPARLVIISDLHAGRPHIGLNRVSSIVARANALQPDVAILLGDFSAAHPFTLGGTGKREIIARLKDFSAPGGTYAVVGNHDWWQDPEAQERRSGPIEAERELERAGIPVLDNKHVRIGGADGFWLAGVGEQRPFDEGPDGVGMDDLDAALKGIGDDAPIVLMAHEPDLFDHLGKARKRVSMTLSGHTHGGQIRVAGGAPLIMASDNEKWSWGRYDDDEGRVLVVSGGIGCSVLPMRLGVPPEITVVDLGTPTPGRDEEAEAGHERFDDLRDQGKMETGPES</sequence>
<keyword evidence="7" id="KW-1185">Reference proteome</keyword>
<accession>A0A2H5F2X6</accession>
<dbReference type="GO" id="GO:0008758">
    <property type="term" value="F:UDP-2,3-diacylglucosamine hydrolase activity"/>
    <property type="evidence" value="ECO:0007669"/>
    <property type="project" value="TreeGrafter"/>
</dbReference>
<dbReference type="InterPro" id="IPR051158">
    <property type="entry name" value="Metallophosphoesterase_sf"/>
</dbReference>
<feature type="transmembrane region" description="Helical" evidence="4">
    <location>
        <begin position="20"/>
        <end position="38"/>
    </location>
</feature>
<dbReference type="Gene3D" id="3.60.21.10">
    <property type="match status" value="1"/>
</dbReference>
<dbReference type="OrthoDB" id="9780884at2"/>
<organism evidence="6 7">
    <name type="scientific">Paracoccus zhejiangensis</name>
    <dbReference type="NCBI Taxonomy" id="1077935"/>
    <lineage>
        <taxon>Bacteria</taxon>
        <taxon>Pseudomonadati</taxon>
        <taxon>Pseudomonadota</taxon>
        <taxon>Alphaproteobacteria</taxon>
        <taxon>Rhodobacterales</taxon>
        <taxon>Paracoccaceae</taxon>
        <taxon>Paracoccus</taxon>
    </lineage>
</organism>
<evidence type="ECO:0000256" key="3">
    <source>
        <dbReference type="SAM" id="MobiDB-lite"/>
    </source>
</evidence>
<dbReference type="Pfam" id="PF00149">
    <property type="entry name" value="Metallophos"/>
    <property type="match status" value="1"/>
</dbReference>
<keyword evidence="4" id="KW-0812">Transmembrane</keyword>
<feature type="region of interest" description="Disordered" evidence="3">
    <location>
        <begin position="307"/>
        <end position="340"/>
    </location>
</feature>
<feature type="compositionally biased region" description="Basic and acidic residues" evidence="3">
    <location>
        <begin position="313"/>
        <end position="333"/>
    </location>
</feature>
<name>A0A2H5F2X6_9RHOB</name>
<feature type="domain" description="Calcineurin-like phosphoesterase" evidence="5">
    <location>
        <begin position="63"/>
        <end position="248"/>
    </location>
</feature>
<dbReference type="InterPro" id="IPR029052">
    <property type="entry name" value="Metallo-depent_PP-like"/>
</dbReference>
<evidence type="ECO:0000256" key="2">
    <source>
        <dbReference type="ARBA" id="ARBA00022801"/>
    </source>
</evidence>
<dbReference type="SUPFAM" id="SSF56300">
    <property type="entry name" value="Metallo-dependent phosphatases"/>
    <property type="match status" value="1"/>
</dbReference>
<dbReference type="EMBL" id="CP025430">
    <property type="protein sequence ID" value="AUH65899.1"/>
    <property type="molecule type" value="Genomic_DNA"/>
</dbReference>
<dbReference type="PANTHER" id="PTHR31302">
    <property type="entry name" value="TRANSMEMBRANE PROTEIN WITH METALLOPHOSPHOESTERASE DOMAIN-RELATED"/>
    <property type="match status" value="1"/>
</dbReference>
<evidence type="ECO:0000313" key="7">
    <source>
        <dbReference type="Proteomes" id="UP000234530"/>
    </source>
</evidence>
<dbReference type="GO" id="GO:0009245">
    <property type="term" value="P:lipid A biosynthetic process"/>
    <property type="evidence" value="ECO:0007669"/>
    <property type="project" value="TreeGrafter"/>
</dbReference>
<evidence type="ECO:0000313" key="6">
    <source>
        <dbReference type="EMBL" id="AUH65899.1"/>
    </source>
</evidence>
<dbReference type="PANTHER" id="PTHR31302:SF31">
    <property type="entry name" value="PHOSPHODIESTERASE YAEI"/>
    <property type="match status" value="1"/>
</dbReference>